<dbReference type="OMA" id="ICPSIAI"/>
<dbReference type="EMBL" id="VRMN01000001">
    <property type="protein sequence ID" value="KAA8497956.1"/>
    <property type="molecule type" value="Genomic_DNA"/>
</dbReference>
<dbReference type="InterPro" id="IPR020615">
    <property type="entry name" value="Thiolase_acyl_enz_int_AS"/>
</dbReference>
<dbReference type="Pfam" id="PF02803">
    <property type="entry name" value="Thiolase_C"/>
    <property type="match status" value="1"/>
</dbReference>
<evidence type="ECO:0000313" key="11">
    <source>
        <dbReference type="Proteomes" id="UP000324585"/>
    </source>
</evidence>
<feature type="domain" description="Thiolase N-terminal" evidence="8">
    <location>
        <begin position="6"/>
        <end position="278"/>
    </location>
</feature>
<dbReference type="PANTHER" id="PTHR18919:SF156">
    <property type="entry name" value="ACETYL-COA ACETYLTRANSFERASE, MITOCHONDRIAL"/>
    <property type="match status" value="1"/>
</dbReference>
<evidence type="ECO:0000256" key="4">
    <source>
        <dbReference type="ARBA" id="ARBA00022958"/>
    </source>
</evidence>
<dbReference type="InterPro" id="IPR020613">
    <property type="entry name" value="Thiolase_CS"/>
</dbReference>
<protein>
    <submittedName>
        <fullName evidence="10">Putative acetyl-CoA acetyltransferase, cytosolic 2</fullName>
    </submittedName>
</protein>
<evidence type="ECO:0000259" key="9">
    <source>
        <dbReference type="Pfam" id="PF02803"/>
    </source>
</evidence>
<evidence type="ECO:0000256" key="7">
    <source>
        <dbReference type="RuleBase" id="RU003557"/>
    </source>
</evidence>
<dbReference type="AlphaFoldDB" id="A0A5J4Z2X6"/>
<feature type="active site" description="Proton acceptor" evidence="6">
    <location>
        <position position="393"/>
    </location>
</feature>
<dbReference type="PROSITE" id="PS00098">
    <property type="entry name" value="THIOLASE_1"/>
    <property type="match status" value="1"/>
</dbReference>
<name>A0A5J4Z2X6_PORPP</name>
<dbReference type="SUPFAM" id="SSF53901">
    <property type="entry name" value="Thiolase-like"/>
    <property type="match status" value="2"/>
</dbReference>
<dbReference type="Gene3D" id="3.40.47.10">
    <property type="match status" value="1"/>
</dbReference>
<dbReference type="PANTHER" id="PTHR18919">
    <property type="entry name" value="ACETYL-COA C-ACYLTRANSFERASE"/>
    <property type="match status" value="1"/>
</dbReference>
<dbReference type="CDD" id="cd00751">
    <property type="entry name" value="thiolase"/>
    <property type="match status" value="1"/>
</dbReference>
<evidence type="ECO:0000256" key="1">
    <source>
        <dbReference type="ARBA" id="ARBA00010982"/>
    </source>
</evidence>
<gene>
    <name evidence="10" type="ORF">FVE85_5541</name>
</gene>
<dbReference type="InterPro" id="IPR020616">
    <property type="entry name" value="Thiolase_N"/>
</dbReference>
<feature type="active site" description="Acyl-thioester intermediate" evidence="6">
    <location>
        <position position="89"/>
    </location>
</feature>
<accession>A0A5J4Z2X6</accession>
<keyword evidence="11" id="KW-1185">Reference proteome</keyword>
<sequence>MALNDVYVVGYKRTPFGCMLGQCSAYTAVELGAFAMAGALEHASIEANEVHEVFMGNVCSAGTGQNPARTAAHLAGMPHAISTTVNKVCASGMKAVELAACRIQLGMCDVAVAGGMESMSNVPHYTSLRTATKFGDSTMRDGLMQDGLMDFDSELPMGNFAERCAQMHSISRDQMDEYTMLTYSKALAAQSCLQLEICSMTSDTVLSRVGKAREQILRRAADKRPALMRDEQLDKFDSEKIRKLKPVFVQESQGPGTITAANASALSDGAAALVLVSAAALKRLNLKALARLRASADAQLAPEDFTLAPAVAFRTCLQRANLESVDLVEINEAFAVVALANMKLLDLDPSRVNLHGGAVALGHPLGASGARILISLMSVLRIHSKRVGCAAICNGGGGASAMILELLAEK</sequence>
<dbReference type="GO" id="GO:0006635">
    <property type="term" value="P:fatty acid beta-oxidation"/>
    <property type="evidence" value="ECO:0007669"/>
    <property type="project" value="TreeGrafter"/>
</dbReference>
<keyword evidence="5 7" id="KW-0012">Acyltransferase</keyword>
<keyword evidence="3" id="KW-0479">Metal-binding</keyword>
<evidence type="ECO:0000313" key="10">
    <source>
        <dbReference type="EMBL" id="KAA8497956.1"/>
    </source>
</evidence>
<keyword evidence="4" id="KW-0630">Potassium</keyword>
<feature type="active site" description="Proton acceptor" evidence="6">
    <location>
        <position position="363"/>
    </location>
</feature>
<proteinExistence type="inferred from homology"/>
<dbReference type="OrthoDB" id="5404651at2759"/>
<evidence type="ECO:0000259" key="8">
    <source>
        <dbReference type="Pfam" id="PF00108"/>
    </source>
</evidence>
<organism evidence="10 11">
    <name type="scientific">Porphyridium purpureum</name>
    <name type="common">Red alga</name>
    <name type="synonym">Porphyridium cruentum</name>
    <dbReference type="NCBI Taxonomy" id="35688"/>
    <lineage>
        <taxon>Eukaryota</taxon>
        <taxon>Rhodophyta</taxon>
        <taxon>Bangiophyceae</taxon>
        <taxon>Porphyridiales</taxon>
        <taxon>Porphyridiaceae</taxon>
        <taxon>Porphyridium</taxon>
    </lineage>
</organism>
<dbReference type="GO" id="GO:0003985">
    <property type="term" value="F:acetyl-CoA C-acetyltransferase activity"/>
    <property type="evidence" value="ECO:0007669"/>
    <property type="project" value="TreeGrafter"/>
</dbReference>
<keyword evidence="2 7" id="KW-0808">Transferase</keyword>
<dbReference type="PROSITE" id="PS00737">
    <property type="entry name" value="THIOLASE_2"/>
    <property type="match status" value="1"/>
</dbReference>
<dbReference type="InterPro" id="IPR016039">
    <property type="entry name" value="Thiolase-like"/>
</dbReference>
<evidence type="ECO:0000256" key="2">
    <source>
        <dbReference type="ARBA" id="ARBA00022679"/>
    </source>
</evidence>
<comment type="caution">
    <text evidence="10">The sequence shown here is derived from an EMBL/GenBank/DDBJ whole genome shotgun (WGS) entry which is preliminary data.</text>
</comment>
<dbReference type="NCBIfam" id="TIGR01930">
    <property type="entry name" value="AcCoA-C-Actrans"/>
    <property type="match status" value="1"/>
</dbReference>
<evidence type="ECO:0000256" key="6">
    <source>
        <dbReference type="PIRSR" id="PIRSR000429-1"/>
    </source>
</evidence>
<dbReference type="PIRSF" id="PIRSF000429">
    <property type="entry name" value="Ac-CoA_Ac_transf"/>
    <property type="match status" value="1"/>
</dbReference>
<evidence type="ECO:0000256" key="3">
    <source>
        <dbReference type="ARBA" id="ARBA00022723"/>
    </source>
</evidence>
<dbReference type="Pfam" id="PF00108">
    <property type="entry name" value="Thiolase_N"/>
    <property type="match status" value="1"/>
</dbReference>
<dbReference type="GO" id="GO:0005739">
    <property type="term" value="C:mitochondrion"/>
    <property type="evidence" value="ECO:0007669"/>
    <property type="project" value="TreeGrafter"/>
</dbReference>
<comment type="similarity">
    <text evidence="1 7">Belongs to the thiolase-like superfamily. Thiolase family.</text>
</comment>
<feature type="domain" description="Thiolase C-terminal" evidence="9">
    <location>
        <begin position="287"/>
        <end position="405"/>
    </location>
</feature>
<reference evidence="11" key="1">
    <citation type="journal article" date="2019" name="Nat. Commun.">
        <title>Expansion of phycobilisome linker gene families in mesophilic red algae.</title>
        <authorList>
            <person name="Lee J."/>
            <person name="Kim D."/>
            <person name="Bhattacharya D."/>
            <person name="Yoon H.S."/>
        </authorList>
    </citation>
    <scope>NUCLEOTIDE SEQUENCE [LARGE SCALE GENOMIC DNA]</scope>
    <source>
        <strain evidence="11">CCMP 1328</strain>
    </source>
</reference>
<dbReference type="InterPro" id="IPR002155">
    <property type="entry name" value="Thiolase"/>
</dbReference>
<dbReference type="InterPro" id="IPR020617">
    <property type="entry name" value="Thiolase_C"/>
</dbReference>
<dbReference type="GO" id="GO:0046872">
    <property type="term" value="F:metal ion binding"/>
    <property type="evidence" value="ECO:0007669"/>
    <property type="project" value="UniProtKB-KW"/>
</dbReference>
<evidence type="ECO:0000256" key="5">
    <source>
        <dbReference type="ARBA" id="ARBA00023315"/>
    </source>
</evidence>
<dbReference type="Proteomes" id="UP000324585">
    <property type="component" value="Unassembled WGS sequence"/>
</dbReference>